<dbReference type="Proteomes" id="UP001234297">
    <property type="component" value="Chromosome 3"/>
</dbReference>
<protein>
    <submittedName>
        <fullName evidence="1">Uncharacterized protein</fullName>
    </submittedName>
</protein>
<gene>
    <name evidence="1" type="ORF">MRB53_011708</name>
</gene>
<name>A0ACC2LVP0_PERAE</name>
<reference evidence="1 2" key="1">
    <citation type="journal article" date="2022" name="Hortic Res">
        <title>A haplotype resolved chromosomal level avocado genome allows analysis of novel avocado genes.</title>
        <authorList>
            <person name="Nath O."/>
            <person name="Fletcher S.J."/>
            <person name="Hayward A."/>
            <person name="Shaw L.M."/>
            <person name="Masouleh A.K."/>
            <person name="Furtado A."/>
            <person name="Henry R.J."/>
            <person name="Mitter N."/>
        </authorList>
    </citation>
    <scope>NUCLEOTIDE SEQUENCE [LARGE SCALE GENOMIC DNA]</scope>
    <source>
        <strain evidence="2">cv. Hass</strain>
    </source>
</reference>
<evidence type="ECO:0000313" key="1">
    <source>
        <dbReference type="EMBL" id="KAJ8637441.1"/>
    </source>
</evidence>
<evidence type="ECO:0000313" key="2">
    <source>
        <dbReference type="Proteomes" id="UP001234297"/>
    </source>
</evidence>
<accession>A0ACC2LVP0</accession>
<sequence length="518" mass="56907">MLNGRPCLFSPACNHGQRESGSSDFRSSILREVRDEDGEEVSEVAELEDDSSKAEDEEVGDEVEELERDGEVCEEDEEVARFLPLEDVVEGLEGFRFFVYADVVREGEGKYVVREALKFLNSPSSPLKTLALAGRSPSKLSQTLSWSSSPSPPPPLPILQADVSDPPSLLSLSRRTRLLLNCVGPFRLHGQPVVAACVESGTDYLDITGEPEFMEKMEALYHDKARKAGSLVISACGYDSVPAEMGLIFNSRQWVSPAAPNRVEAYLSLESERKLVANFTSLESAVLVVANVGQWQELRRSRPRRARPVIPGPPPPKGAIVEHQKSIGRWAVKLPSADPIVVRRTLASLAENPDGLPGVNEDEDQIEKRKNFWAMVKPAHFGVKIVSKSLLGIVCYIFMGILIGLFGTFAFGQSLLLKYPEIFTLGMFRKTGPTEEEVNSATFKFTEIITRVSGPEIGYVTTPIILLQCALILLGERDKLPQGGVLTPGIVFCPTDLQNRLQQNGISFDIVARNALPA</sequence>
<keyword evidence="2" id="KW-1185">Reference proteome</keyword>
<comment type="caution">
    <text evidence="1">The sequence shown here is derived from an EMBL/GenBank/DDBJ whole genome shotgun (WGS) entry which is preliminary data.</text>
</comment>
<proteinExistence type="predicted"/>
<dbReference type="EMBL" id="CM056811">
    <property type="protein sequence ID" value="KAJ8637441.1"/>
    <property type="molecule type" value="Genomic_DNA"/>
</dbReference>
<organism evidence="1 2">
    <name type="scientific">Persea americana</name>
    <name type="common">Avocado</name>
    <dbReference type="NCBI Taxonomy" id="3435"/>
    <lineage>
        <taxon>Eukaryota</taxon>
        <taxon>Viridiplantae</taxon>
        <taxon>Streptophyta</taxon>
        <taxon>Embryophyta</taxon>
        <taxon>Tracheophyta</taxon>
        <taxon>Spermatophyta</taxon>
        <taxon>Magnoliopsida</taxon>
        <taxon>Magnoliidae</taxon>
        <taxon>Laurales</taxon>
        <taxon>Lauraceae</taxon>
        <taxon>Persea</taxon>
    </lineage>
</organism>